<evidence type="ECO:0000313" key="1">
    <source>
        <dbReference type="EMBL" id="MPL74606.1"/>
    </source>
</evidence>
<dbReference type="EMBL" id="VSSQ01000081">
    <property type="protein sequence ID" value="MPL74606.1"/>
    <property type="molecule type" value="Genomic_DNA"/>
</dbReference>
<gene>
    <name evidence="1" type="ORF">SDC9_20421</name>
</gene>
<proteinExistence type="predicted"/>
<sequence>MTSSNNDGRIIPRIVTADQLRAVASVDPIYAAGVQVMLKRGLWKLNTEKTSDGGV</sequence>
<reference evidence="1" key="1">
    <citation type="submission" date="2019-08" db="EMBL/GenBank/DDBJ databases">
        <authorList>
            <person name="Kucharzyk K."/>
            <person name="Murdoch R.W."/>
            <person name="Higgins S."/>
            <person name="Loffler F."/>
        </authorList>
    </citation>
    <scope>NUCLEOTIDE SEQUENCE</scope>
</reference>
<name>A0A644U6Q3_9ZZZZ</name>
<accession>A0A644U6Q3</accession>
<protein>
    <submittedName>
        <fullName evidence="1">Uncharacterized protein</fullName>
    </submittedName>
</protein>
<organism evidence="1">
    <name type="scientific">bioreactor metagenome</name>
    <dbReference type="NCBI Taxonomy" id="1076179"/>
    <lineage>
        <taxon>unclassified sequences</taxon>
        <taxon>metagenomes</taxon>
        <taxon>ecological metagenomes</taxon>
    </lineage>
</organism>
<dbReference type="AlphaFoldDB" id="A0A644U6Q3"/>
<comment type="caution">
    <text evidence="1">The sequence shown here is derived from an EMBL/GenBank/DDBJ whole genome shotgun (WGS) entry which is preliminary data.</text>
</comment>